<proteinExistence type="predicted"/>
<dbReference type="STRING" id="376489.A5892_00440"/>
<keyword evidence="1" id="KW-0227">DNA damage</keyword>
<dbReference type="InterPro" id="IPR014048">
    <property type="entry name" value="MethylDNA_cys_MeTrfase_DNA-bd"/>
</dbReference>
<dbReference type="PANTHER" id="PTHR42942">
    <property type="entry name" value="6-O-METHYLGUANINE DNA METHYLTRANSFERASE"/>
    <property type="match status" value="1"/>
</dbReference>
<evidence type="ECO:0000256" key="1">
    <source>
        <dbReference type="ARBA" id="ARBA00022763"/>
    </source>
</evidence>
<dbReference type="Proteomes" id="UP000077875">
    <property type="component" value="Chromosome"/>
</dbReference>
<dbReference type="InterPro" id="IPR036217">
    <property type="entry name" value="MethylDNA_cys_MeTrfase_DNAb"/>
</dbReference>
<dbReference type="InterPro" id="IPR052520">
    <property type="entry name" value="ATL_DNA_repair"/>
</dbReference>
<dbReference type="Gene3D" id="1.10.10.10">
    <property type="entry name" value="Winged helix-like DNA-binding domain superfamily/Winged helix DNA-binding domain"/>
    <property type="match status" value="1"/>
</dbReference>
<dbReference type="Pfam" id="PF01035">
    <property type="entry name" value="DNA_binding_1"/>
    <property type="match status" value="1"/>
</dbReference>
<dbReference type="KEGG" id="haa:A5892_00440"/>
<sequence length="97" mass="10807">MNQQLREQILTIVARVPKGRVTSYGRIAKMTDGASARMVGAALRSLPDGHGLPWQRVVDASGRIADHSGADRQRRLLREEGVLLDSRGRVPVDYFWP</sequence>
<dbReference type="SUPFAM" id="SSF46767">
    <property type="entry name" value="Methylated DNA-protein cysteine methyltransferase, C-terminal domain"/>
    <property type="match status" value="1"/>
</dbReference>
<gene>
    <name evidence="3" type="ORF">A5892_00440</name>
</gene>
<dbReference type="GO" id="GO:0032259">
    <property type="term" value="P:methylation"/>
    <property type="evidence" value="ECO:0007669"/>
    <property type="project" value="UniProtKB-KW"/>
</dbReference>
<keyword evidence="4" id="KW-1185">Reference proteome</keyword>
<dbReference type="EMBL" id="CP015243">
    <property type="protein sequence ID" value="ANF56122.1"/>
    <property type="molecule type" value="Genomic_DNA"/>
</dbReference>
<dbReference type="GO" id="GO:0008168">
    <property type="term" value="F:methyltransferase activity"/>
    <property type="evidence" value="ECO:0007669"/>
    <property type="project" value="UniProtKB-KW"/>
</dbReference>
<keyword evidence="3" id="KW-0808">Transferase</keyword>
<dbReference type="RefSeq" id="WP_064121116.1">
    <property type="nucleotide sequence ID" value="NZ_CP015243.1"/>
</dbReference>
<evidence type="ECO:0000259" key="2">
    <source>
        <dbReference type="Pfam" id="PF01035"/>
    </source>
</evidence>
<protein>
    <submittedName>
        <fullName evidence="3">Cysteine methyltransferase</fullName>
    </submittedName>
</protein>
<dbReference type="AlphaFoldDB" id="A0A172YAH8"/>
<organism evidence="3 4">
    <name type="scientific">Halotalea alkalilenta</name>
    <dbReference type="NCBI Taxonomy" id="376489"/>
    <lineage>
        <taxon>Bacteria</taxon>
        <taxon>Pseudomonadati</taxon>
        <taxon>Pseudomonadota</taxon>
        <taxon>Gammaproteobacteria</taxon>
        <taxon>Oceanospirillales</taxon>
        <taxon>Halomonadaceae</taxon>
        <taxon>Halotalea</taxon>
    </lineage>
</organism>
<dbReference type="PANTHER" id="PTHR42942:SF1">
    <property type="entry name" value="ALKYLTRANSFERASE-LIKE PROTEIN 1"/>
    <property type="match status" value="1"/>
</dbReference>
<dbReference type="InterPro" id="IPR036388">
    <property type="entry name" value="WH-like_DNA-bd_sf"/>
</dbReference>
<keyword evidence="3" id="KW-0489">Methyltransferase</keyword>
<feature type="domain" description="Methylated-DNA-[protein]-cysteine S-methyltransferase DNA binding" evidence="2">
    <location>
        <begin position="5"/>
        <end position="82"/>
    </location>
</feature>
<dbReference type="CDD" id="cd06445">
    <property type="entry name" value="ATase"/>
    <property type="match status" value="1"/>
</dbReference>
<reference evidence="3 4" key="1">
    <citation type="submission" date="2016-04" db="EMBL/GenBank/DDBJ databases">
        <title>Complete Genome Sequence of Halotalea alkalilenta IHB B 13600.</title>
        <authorList>
            <person name="Swarnkar M.K."/>
            <person name="Sharma A."/>
            <person name="Kaushal K."/>
            <person name="Soni R."/>
            <person name="Rana S."/>
            <person name="Singh A.K."/>
            <person name="Gulati A."/>
        </authorList>
    </citation>
    <scope>NUCLEOTIDE SEQUENCE [LARGE SCALE GENOMIC DNA]</scope>
    <source>
        <strain evidence="3 4">IHB B 13600</strain>
    </source>
</reference>
<evidence type="ECO:0000313" key="3">
    <source>
        <dbReference type="EMBL" id="ANF56122.1"/>
    </source>
</evidence>
<accession>A0A172YAH8</accession>
<dbReference type="GO" id="GO:0006281">
    <property type="term" value="P:DNA repair"/>
    <property type="evidence" value="ECO:0007669"/>
    <property type="project" value="InterPro"/>
</dbReference>
<name>A0A172YAH8_9GAMM</name>
<evidence type="ECO:0000313" key="4">
    <source>
        <dbReference type="Proteomes" id="UP000077875"/>
    </source>
</evidence>